<gene>
    <name evidence="2" type="ORF">ERS007703_05064</name>
    <name evidence="1" type="ORF">ERS007739_00188</name>
</gene>
<evidence type="ECO:0000313" key="1">
    <source>
        <dbReference type="EMBL" id="COW84478.1"/>
    </source>
</evidence>
<evidence type="ECO:0000313" key="3">
    <source>
        <dbReference type="Proteomes" id="UP000038802"/>
    </source>
</evidence>
<organism evidence="2 3">
    <name type="scientific">Mycobacterium tuberculosis</name>
    <dbReference type="NCBI Taxonomy" id="1773"/>
    <lineage>
        <taxon>Bacteria</taxon>
        <taxon>Bacillati</taxon>
        <taxon>Actinomycetota</taxon>
        <taxon>Actinomycetes</taxon>
        <taxon>Mycobacteriales</taxon>
        <taxon>Mycobacteriaceae</taxon>
        <taxon>Mycobacterium</taxon>
        <taxon>Mycobacterium tuberculosis complex</taxon>
    </lineage>
</organism>
<protein>
    <submittedName>
        <fullName evidence="2">Uncharacterized protein</fullName>
    </submittedName>
</protein>
<reference evidence="3 4" key="3">
    <citation type="submission" date="2015-03" db="EMBL/GenBank/DDBJ databases">
        <authorList>
            <consortium name="Pathogen Informatics"/>
        </authorList>
    </citation>
    <scope>NUCLEOTIDE SEQUENCE [LARGE SCALE GENOMIC DNA]</scope>
    <source>
        <strain evidence="3">K00500041</strain>
        <strain evidence="4">N09902308</strain>
    </source>
</reference>
<dbReference type="EMBL" id="CSBK01000045">
    <property type="protein sequence ID" value="COW84478.1"/>
    <property type="molecule type" value="Genomic_DNA"/>
</dbReference>
<proteinExistence type="predicted"/>
<reference evidence="1" key="1">
    <citation type="submission" date="2015-03" db="EMBL/GenBank/DDBJ databases">
        <authorList>
            <consortium name="Pathogen Informatics"/>
            <person name="Murphy D."/>
        </authorList>
    </citation>
    <scope>NUCLEOTIDE SEQUENCE</scope>
    <source>
        <strain evidence="1">N09902308</strain>
    </source>
</reference>
<accession>A0A0U0SMC2</accession>
<evidence type="ECO:0000313" key="2">
    <source>
        <dbReference type="EMBL" id="COX31379.1"/>
    </source>
</evidence>
<name>A0A0U0SMC2_MYCTX</name>
<dbReference type="AlphaFoldDB" id="A0A0U0SMC2"/>
<dbReference type="Proteomes" id="UP000038802">
    <property type="component" value="Unassembled WGS sequence"/>
</dbReference>
<dbReference type="EMBL" id="CSAE01001116">
    <property type="protein sequence ID" value="COX31379.1"/>
    <property type="molecule type" value="Genomic_DNA"/>
</dbReference>
<dbReference type="Proteomes" id="UP000039021">
    <property type="component" value="Unassembled WGS sequence"/>
</dbReference>
<reference evidence="2" key="2">
    <citation type="submission" date="2015-03" db="EMBL/GenBank/DDBJ databases">
        <authorList>
            <person name="Murphy D."/>
        </authorList>
    </citation>
    <scope>NUCLEOTIDE SEQUENCE [LARGE SCALE GENOMIC DNA]</scope>
    <source>
        <strain evidence="2">K00500041</strain>
    </source>
</reference>
<evidence type="ECO:0000313" key="4">
    <source>
        <dbReference type="Proteomes" id="UP000039021"/>
    </source>
</evidence>
<sequence>MPHKIPPAPPFCPVPGAPWVPSPISGRPTNVWVGALITPSTCCSVFNSTPLPTSTTAYSCPALVNVCANCTWKAVTWTLSV</sequence>